<evidence type="ECO:0000313" key="2">
    <source>
        <dbReference type="Proteomes" id="UP000255529"/>
    </source>
</evidence>
<organism evidence="1 2">
    <name type="scientific">Serratia quinivorans</name>
    <dbReference type="NCBI Taxonomy" id="137545"/>
    <lineage>
        <taxon>Bacteria</taxon>
        <taxon>Pseudomonadati</taxon>
        <taxon>Pseudomonadota</taxon>
        <taxon>Gammaproteobacteria</taxon>
        <taxon>Enterobacterales</taxon>
        <taxon>Yersiniaceae</taxon>
        <taxon>Serratia</taxon>
    </lineage>
</organism>
<dbReference type="AlphaFoldDB" id="A0A380D8Y2"/>
<evidence type="ECO:0008006" key="3">
    <source>
        <dbReference type="Google" id="ProtNLM"/>
    </source>
</evidence>
<accession>A0A380D8Y2</accession>
<gene>
    <name evidence="1" type="ORF">NCTC11544_05855</name>
</gene>
<protein>
    <recommendedName>
        <fullName evidence="3">TraT protein</fullName>
    </recommendedName>
</protein>
<sequence length="201" mass="22573">MLVFSISQRVAGFSRSAKQQEILDVTARQSGHCCEFCGYESPKNTAMFRDNNPLNTAPDNLSIADPLCQAWQQLDTVTAEAGVMIYLPTLRPEDVNHLQRAIAQALSSEDEDYRRDAKALLDWLTSHDKPVQQAWGTTHPQAFGDALKQLPTDRRSLLLSRCRHLALALHPGRLVGRLATTGLDAGTTWWLHLYRDYKARS</sequence>
<dbReference type="EMBL" id="UGYN01000003">
    <property type="protein sequence ID" value="SUJ85163.1"/>
    <property type="molecule type" value="Genomic_DNA"/>
</dbReference>
<dbReference type="Proteomes" id="UP000255529">
    <property type="component" value="Unassembled WGS sequence"/>
</dbReference>
<evidence type="ECO:0000313" key="1">
    <source>
        <dbReference type="EMBL" id="SUJ85163.1"/>
    </source>
</evidence>
<name>A0A380D8Y2_9GAMM</name>
<proteinExistence type="predicted"/>
<reference evidence="1 2" key="1">
    <citation type="submission" date="2018-06" db="EMBL/GenBank/DDBJ databases">
        <authorList>
            <consortium name="Pathogen Informatics"/>
            <person name="Doyle S."/>
        </authorList>
    </citation>
    <scope>NUCLEOTIDE SEQUENCE [LARGE SCALE GENOMIC DNA]</scope>
    <source>
        <strain evidence="1 2">NCTC11544</strain>
    </source>
</reference>